<comment type="caution">
    <text evidence="1">The sequence shown here is derived from an EMBL/GenBank/DDBJ whole genome shotgun (WGS) entry which is preliminary data.</text>
</comment>
<accession>A0A363NUX1</accession>
<dbReference type="EMBL" id="QCXX01000003">
    <property type="protein sequence ID" value="PUV24612.1"/>
    <property type="molecule type" value="Genomic_DNA"/>
</dbReference>
<reference evidence="1 2" key="1">
    <citation type="submission" date="2018-04" db="EMBL/GenBank/DDBJ databases">
        <title>Sphingobacterium sp. M46 Genome.</title>
        <authorList>
            <person name="Cheng J."/>
            <person name="Li Y."/>
        </authorList>
    </citation>
    <scope>NUCLEOTIDE SEQUENCE [LARGE SCALE GENOMIC DNA]</scope>
    <source>
        <strain evidence="1 2">M46</strain>
    </source>
</reference>
<evidence type="ECO:0000313" key="1">
    <source>
        <dbReference type="EMBL" id="PUV24612.1"/>
    </source>
</evidence>
<evidence type="ECO:0000313" key="2">
    <source>
        <dbReference type="Proteomes" id="UP000250831"/>
    </source>
</evidence>
<dbReference type="OrthoDB" id="128043at2"/>
<gene>
    <name evidence="1" type="ORF">DCO56_12655</name>
</gene>
<sequence length="253" mass="28413">MDLVPISDENSVKIDVKLLTDPQTIKAGTAAKLIFAFQENNKNIPLDISHEMKVHLMVVDENLSWFRHIHPKEQADGSYSIMETFPDSGKYLLFSDFKPHGAAPLVDKKEIIVSGSGGNDKMDFSTKFVSLVDGYTVTLENGDDLKTNRSQPLEISVVKDGKKLTENDIEPYLAATAHIAMISKEEKEFLHIHPVSDKRFPIYAETHIKKAGIYRIWVEFQTNGKIHTADFTVHTKAGETTKNANGHHDHHAH</sequence>
<evidence type="ECO:0008006" key="3">
    <source>
        <dbReference type="Google" id="ProtNLM"/>
    </source>
</evidence>
<name>A0A363NUX1_9SPHI</name>
<keyword evidence="2" id="KW-1185">Reference proteome</keyword>
<dbReference type="Proteomes" id="UP000250831">
    <property type="component" value="Unassembled WGS sequence"/>
</dbReference>
<proteinExistence type="predicted"/>
<organism evidence="1 2">
    <name type="scientific">Sphingobacterium athyrii</name>
    <dbReference type="NCBI Taxonomy" id="2152717"/>
    <lineage>
        <taxon>Bacteria</taxon>
        <taxon>Pseudomonadati</taxon>
        <taxon>Bacteroidota</taxon>
        <taxon>Sphingobacteriia</taxon>
        <taxon>Sphingobacteriales</taxon>
        <taxon>Sphingobacteriaceae</taxon>
        <taxon>Sphingobacterium</taxon>
    </lineage>
</organism>
<dbReference type="AlphaFoldDB" id="A0A363NUX1"/>
<protein>
    <recommendedName>
        <fullName evidence="3">Secreted protein</fullName>
    </recommendedName>
</protein>